<evidence type="ECO:0000256" key="1">
    <source>
        <dbReference type="SAM" id="Phobius"/>
    </source>
</evidence>
<feature type="transmembrane region" description="Helical" evidence="1">
    <location>
        <begin position="42"/>
        <end position="64"/>
    </location>
</feature>
<protein>
    <submittedName>
        <fullName evidence="2">Uncharacterized protein</fullName>
    </submittedName>
</protein>
<gene>
    <name evidence="2" type="ORF">CE91St16_20090</name>
    <name evidence="3" type="ORF">F2A26_05600</name>
</gene>
<dbReference type="Proteomes" id="UP000324870">
    <property type="component" value="Unassembled WGS sequence"/>
</dbReference>
<reference evidence="3 4" key="1">
    <citation type="journal article" date="2019" name="Nat. Med.">
        <title>A library of human gut bacterial isolates paired with longitudinal multiomics data enables mechanistic microbiome research.</title>
        <authorList>
            <person name="Poyet M."/>
            <person name="Groussin M."/>
            <person name="Gibbons S.M."/>
            <person name="Avila-Pacheco J."/>
            <person name="Jiang X."/>
            <person name="Kearney S.M."/>
            <person name="Perrotta A.R."/>
            <person name="Berdy B."/>
            <person name="Zhao S."/>
            <person name="Lieberman T.D."/>
            <person name="Swanson P.K."/>
            <person name="Smith M."/>
            <person name="Roesemann S."/>
            <person name="Alexander J.E."/>
            <person name="Rich S.A."/>
            <person name="Livny J."/>
            <person name="Vlamakis H."/>
            <person name="Clish C."/>
            <person name="Bullock K."/>
            <person name="Deik A."/>
            <person name="Scott J."/>
            <person name="Pierce K.A."/>
            <person name="Xavier R.J."/>
            <person name="Alm E.J."/>
        </authorList>
    </citation>
    <scope>NUCLEOTIDE SEQUENCE [LARGE SCALE GENOMIC DNA]</scope>
    <source>
        <strain evidence="3 4">BIOML-A1</strain>
    </source>
</reference>
<comment type="caution">
    <text evidence="2">The sequence shown here is derived from an EMBL/GenBank/DDBJ whole genome shotgun (WGS) entry which is preliminary data.</text>
</comment>
<dbReference type="AlphaFoldDB" id="A0A5B5VQF2"/>
<dbReference type="Proteomes" id="UP001055105">
    <property type="component" value="Unassembled WGS sequence"/>
</dbReference>
<proteinExistence type="predicted"/>
<keyword evidence="4" id="KW-1185">Reference proteome</keyword>
<keyword evidence="1" id="KW-0812">Transmembrane</keyword>
<name>A0A5B5VQF2_9BACT</name>
<keyword evidence="1" id="KW-1133">Transmembrane helix</keyword>
<evidence type="ECO:0000313" key="5">
    <source>
        <dbReference type="Proteomes" id="UP001055105"/>
    </source>
</evidence>
<organism evidence="2 5">
    <name type="scientific">Alistipes finegoldii</name>
    <dbReference type="NCBI Taxonomy" id="214856"/>
    <lineage>
        <taxon>Bacteria</taxon>
        <taxon>Pseudomonadati</taxon>
        <taxon>Bacteroidota</taxon>
        <taxon>Bacteroidia</taxon>
        <taxon>Bacteroidales</taxon>
        <taxon>Rikenellaceae</taxon>
        <taxon>Alistipes</taxon>
    </lineage>
</organism>
<evidence type="ECO:0000313" key="3">
    <source>
        <dbReference type="EMBL" id="KAA3159755.1"/>
    </source>
</evidence>
<accession>A0A5B5VQF2</accession>
<dbReference type="RefSeq" id="WP_009598492.1">
    <property type="nucleotide sequence ID" value="NZ_AP025581.1"/>
</dbReference>
<feature type="transmembrane region" description="Helical" evidence="1">
    <location>
        <begin position="70"/>
        <end position="91"/>
    </location>
</feature>
<keyword evidence="1" id="KW-0472">Membrane</keyword>
<dbReference type="EMBL" id="VVND01000006">
    <property type="protein sequence ID" value="KAA3159755.1"/>
    <property type="molecule type" value="Genomic_DNA"/>
</dbReference>
<dbReference type="EMBL" id="BQOL01000001">
    <property type="protein sequence ID" value="GKI19101.1"/>
    <property type="molecule type" value="Genomic_DNA"/>
</dbReference>
<evidence type="ECO:0000313" key="2">
    <source>
        <dbReference type="EMBL" id="GKI19101.1"/>
    </source>
</evidence>
<sequence>METPENKNDVFEPMPEEAAAQVTAENSADGNRSQKMAEAKKNLLAGALWCVGGLAFSFLSYYFATAGGRYVVATGAIIWGAIQAIKGLVVILKIQHQEGRFTAFWRTAALAACSLAALLYLGQLSVRLAGGEEMQVVDTEQIYTGAQGIKAKIPAGYTLLEETVQPETDETYAYYGFDTYNDRIGYSLGKVVDMIPEEITSVDEISDHCAQRDSAFYTGGFIAPTQRTEIGGREMLCSEGYITENPELVYAVYDMLYEGSLVTATFRYGKKDYGKRETRLRIESLLKGIELE</sequence>
<feature type="transmembrane region" description="Helical" evidence="1">
    <location>
        <begin position="103"/>
        <end position="122"/>
    </location>
</feature>
<evidence type="ECO:0000313" key="4">
    <source>
        <dbReference type="Proteomes" id="UP000324870"/>
    </source>
</evidence>
<reference evidence="2" key="2">
    <citation type="submission" date="2022-01" db="EMBL/GenBank/DDBJ databases">
        <title>Novel bile acid biosynthetic pathways are enriched in the microbiome of centenarians.</title>
        <authorList>
            <person name="Sato Y."/>
            <person name="Atarashi K."/>
            <person name="Plichta R.D."/>
            <person name="Arai Y."/>
            <person name="Sasajima S."/>
            <person name="Kearney M.S."/>
            <person name="Suda W."/>
            <person name="Takeshita K."/>
            <person name="Sasaki T."/>
            <person name="Okamoto S."/>
            <person name="Skelly N.A."/>
            <person name="Okamura Y."/>
            <person name="Vlamakis H."/>
            <person name="Li Y."/>
            <person name="Tanoue T."/>
            <person name="Takei H."/>
            <person name="Nittono H."/>
            <person name="Narushima S."/>
            <person name="Irie J."/>
            <person name="Itoh H."/>
            <person name="Moriya K."/>
            <person name="Sugiura Y."/>
            <person name="Suematsu M."/>
            <person name="Moritoki N."/>
            <person name="Shibata S."/>
            <person name="Littman R.D."/>
            <person name="Fischbach A.M."/>
            <person name="Uwamino Y."/>
            <person name="Inoue T."/>
            <person name="Honda A."/>
            <person name="Hattori M."/>
            <person name="Murai T."/>
            <person name="Xavier J.R."/>
            <person name="Hirose N."/>
            <person name="Honda K."/>
        </authorList>
    </citation>
    <scope>NUCLEOTIDE SEQUENCE</scope>
    <source>
        <strain evidence="2">CE91-St16</strain>
    </source>
</reference>